<dbReference type="InterPro" id="IPR013780">
    <property type="entry name" value="Glyco_hydro_b"/>
</dbReference>
<evidence type="ECO:0000256" key="3">
    <source>
        <dbReference type="ARBA" id="ARBA00022801"/>
    </source>
</evidence>
<name>A0A409VTI9_9AGAR</name>
<organism evidence="7 8">
    <name type="scientific">Panaeolus cyanescens</name>
    <dbReference type="NCBI Taxonomy" id="181874"/>
    <lineage>
        <taxon>Eukaryota</taxon>
        <taxon>Fungi</taxon>
        <taxon>Dikarya</taxon>
        <taxon>Basidiomycota</taxon>
        <taxon>Agaricomycotina</taxon>
        <taxon>Agaricomycetes</taxon>
        <taxon>Agaricomycetidae</taxon>
        <taxon>Agaricales</taxon>
        <taxon>Agaricineae</taxon>
        <taxon>Galeropsidaceae</taxon>
        <taxon>Panaeolus</taxon>
    </lineage>
</organism>
<reference evidence="7 8" key="1">
    <citation type="journal article" date="2018" name="Evol. Lett.">
        <title>Horizontal gene cluster transfer increased hallucinogenic mushroom diversity.</title>
        <authorList>
            <person name="Reynolds H.T."/>
            <person name="Vijayakumar V."/>
            <person name="Gluck-Thaler E."/>
            <person name="Korotkin H.B."/>
            <person name="Matheny P.B."/>
            <person name="Slot J.C."/>
        </authorList>
    </citation>
    <scope>NUCLEOTIDE SEQUENCE [LARGE SCALE GENOMIC DNA]</scope>
    <source>
        <strain evidence="7 8">2629</strain>
    </source>
</reference>
<feature type="signal peptide" evidence="5">
    <location>
        <begin position="1"/>
        <end position="19"/>
    </location>
</feature>
<evidence type="ECO:0000256" key="4">
    <source>
        <dbReference type="RuleBase" id="RU361188"/>
    </source>
</evidence>
<dbReference type="Gene3D" id="3.20.20.80">
    <property type="entry name" value="Glycosidases"/>
    <property type="match status" value="1"/>
</dbReference>
<evidence type="ECO:0000256" key="5">
    <source>
        <dbReference type="SAM" id="SignalP"/>
    </source>
</evidence>
<keyword evidence="2 5" id="KW-0732">Signal</keyword>
<keyword evidence="3 4" id="KW-0378">Hydrolase</keyword>
<dbReference type="Gene3D" id="2.60.40.1180">
    <property type="entry name" value="Golgi alpha-mannosidase II"/>
    <property type="match status" value="1"/>
</dbReference>
<dbReference type="GO" id="GO:0004348">
    <property type="term" value="F:glucosylceramidase activity"/>
    <property type="evidence" value="ECO:0007669"/>
    <property type="project" value="InterPro"/>
</dbReference>
<evidence type="ECO:0000313" key="8">
    <source>
        <dbReference type="Proteomes" id="UP000284842"/>
    </source>
</evidence>
<dbReference type="GO" id="GO:0006680">
    <property type="term" value="P:glucosylceramide catabolic process"/>
    <property type="evidence" value="ECO:0007669"/>
    <property type="project" value="TreeGrafter"/>
</dbReference>
<dbReference type="PANTHER" id="PTHR11069:SF23">
    <property type="entry name" value="LYSOSOMAL ACID GLUCOSYLCERAMIDASE"/>
    <property type="match status" value="1"/>
</dbReference>
<dbReference type="STRING" id="181874.A0A409VTI9"/>
<dbReference type="InterPro" id="IPR017853">
    <property type="entry name" value="GH"/>
</dbReference>
<evidence type="ECO:0000256" key="1">
    <source>
        <dbReference type="ARBA" id="ARBA00005382"/>
    </source>
</evidence>
<dbReference type="GO" id="GO:0016020">
    <property type="term" value="C:membrane"/>
    <property type="evidence" value="ECO:0007669"/>
    <property type="project" value="GOC"/>
</dbReference>
<gene>
    <name evidence="7" type="ORF">CVT24_001378</name>
</gene>
<keyword evidence="8" id="KW-1185">Reference proteome</keyword>
<dbReference type="EMBL" id="NHTK01005981">
    <property type="protein sequence ID" value="PPQ69578.1"/>
    <property type="molecule type" value="Genomic_DNA"/>
</dbReference>
<comment type="caution">
    <text evidence="7">The sequence shown here is derived from an EMBL/GenBank/DDBJ whole genome shotgun (WGS) entry which is preliminary data.</text>
</comment>
<dbReference type="InterPro" id="IPR033453">
    <property type="entry name" value="Glyco_hydro_30_TIM-barrel"/>
</dbReference>
<evidence type="ECO:0000259" key="6">
    <source>
        <dbReference type="Pfam" id="PF02055"/>
    </source>
</evidence>
<dbReference type="OrthoDB" id="2160638at2759"/>
<dbReference type="Pfam" id="PF02055">
    <property type="entry name" value="Glyco_hydro_30"/>
    <property type="match status" value="1"/>
</dbReference>
<feature type="domain" description="Glycosyl hydrolase family 30 TIM-barrel" evidence="6">
    <location>
        <begin position="69"/>
        <end position="368"/>
    </location>
</feature>
<dbReference type="InterPro" id="IPR001139">
    <property type="entry name" value="Glyco_hydro_30"/>
</dbReference>
<comment type="similarity">
    <text evidence="1 4">Belongs to the glycosyl hydrolase 30 family.</text>
</comment>
<accession>A0A409VTI9</accession>
<keyword evidence="4" id="KW-0326">Glycosidase</keyword>
<proteinExistence type="inferred from homology"/>
<dbReference type="PANTHER" id="PTHR11069">
    <property type="entry name" value="GLUCOSYLCERAMIDASE"/>
    <property type="match status" value="1"/>
</dbReference>
<evidence type="ECO:0000313" key="7">
    <source>
        <dbReference type="EMBL" id="PPQ69578.1"/>
    </source>
</evidence>
<dbReference type="SUPFAM" id="SSF51445">
    <property type="entry name" value="(Trans)glycosidases"/>
    <property type="match status" value="1"/>
</dbReference>
<feature type="chain" id="PRO_5019315361" description="Glycosyl hydrolase family 30 TIM-barrel domain-containing protein" evidence="5">
    <location>
        <begin position="20"/>
        <end position="514"/>
    </location>
</feature>
<dbReference type="Proteomes" id="UP000284842">
    <property type="component" value="Unassembled WGS sequence"/>
</dbReference>
<dbReference type="InParanoid" id="A0A409VTI9"/>
<protein>
    <recommendedName>
        <fullName evidence="6">Glycosyl hydrolase family 30 TIM-barrel domain-containing protein</fullName>
    </recommendedName>
</protein>
<evidence type="ECO:0000256" key="2">
    <source>
        <dbReference type="ARBA" id="ARBA00022729"/>
    </source>
</evidence>
<dbReference type="AlphaFoldDB" id="A0A409VTI9"/>
<sequence length="514" mass="56959">MRPFHILLVLPALSSLVASQQIWDIWQTTWNGTNLFKALNPRPPLDFVTPGPIGAADIVVSHSTIYQEIVGFGATLTDSSALLLNNLKTKNPANYWSLLSYLFDAKEAANAAGLSYLKLPLGATDFSAEAYTFADVPNDTCLKEFDINNAPSYIFSVARDILSVNSAMKFHVVPWSPPAWMKEGNKLNGGALRTNMTSVYANYILRALQGLKLNGINVYSVAIQNEPEVNNPTYPSSTMSPLTEAKIAMALRPLLKENGFPAVKLIGSESNWSTALDYPVELMQVGCEHFDGVSFHCYQGNVDQQGEFSTRYPSKEIYMTECSGIRGTDWWNDIKWYTDNIFIGALEHNAKGALMWNLALDGSGNPKYPGTRSCASPGCRGVVTINSDGTWTVNQEYYMMAQVSKATIPRDIDGPSGKRIKVDVNGDLGWSLRVGAFMTERKNPTDWLRYSLVVLNCEQTNKLQATYTFPVGLTTLWWYAPTSVSLDDEPQLPAFSEHEGVQTAFEFMDQSEAY</sequence>